<dbReference type="GO" id="GO:0006310">
    <property type="term" value="P:DNA recombination"/>
    <property type="evidence" value="ECO:0007669"/>
    <property type="project" value="UniProtKB-KW"/>
</dbReference>
<dbReference type="SUPFAM" id="SSF56349">
    <property type="entry name" value="DNA breaking-rejoining enzymes"/>
    <property type="match status" value="1"/>
</dbReference>
<evidence type="ECO:0000256" key="2">
    <source>
        <dbReference type="ARBA" id="ARBA00023125"/>
    </source>
</evidence>
<feature type="domain" description="Core-binding (CB)" evidence="6">
    <location>
        <begin position="77"/>
        <end position="159"/>
    </location>
</feature>
<feature type="domain" description="Tyr recombinase" evidence="5">
    <location>
        <begin position="186"/>
        <end position="255"/>
    </location>
</feature>
<evidence type="ECO:0000256" key="3">
    <source>
        <dbReference type="ARBA" id="ARBA00023172"/>
    </source>
</evidence>
<dbReference type="GO" id="GO:0003677">
    <property type="term" value="F:DNA binding"/>
    <property type="evidence" value="ECO:0007669"/>
    <property type="project" value="UniProtKB-UniRule"/>
</dbReference>
<dbReference type="PROSITE" id="PS51898">
    <property type="entry name" value="TYR_RECOMBINASE"/>
    <property type="match status" value="1"/>
</dbReference>
<evidence type="ECO:0000256" key="1">
    <source>
        <dbReference type="ARBA" id="ARBA00022908"/>
    </source>
</evidence>
<protein>
    <recommendedName>
        <fullName evidence="9">Tyr recombinase domain-containing protein</fullName>
    </recommendedName>
</protein>
<evidence type="ECO:0000259" key="5">
    <source>
        <dbReference type="PROSITE" id="PS51898"/>
    </source>
</evidence>
<reference evidence="7 8" key="1">
    <citation type="submission" date="2015-12" db="EMBL/GenBank/DDBJ databases">
        <authorList>
            <person name="Shamseldin A."/>
            <person name="Moawad H."/>
            <person name="Abd El-Rahim W.M."/>
            <person name="Sadowsky M.J."/>
        </authorList>
    </citation>
    <scope>NUCLEOTIDE SEQUENCE [LARGE SCALE GENOMIC DNA]</scope>
    <source>
        <strain evidence="7 8">SM2</strain>
    </source>
</reference>
<dbReference type="InterPro" id="IPR002104">
    <property type="entry name" value="Integrase_catalytic"/>
</dbReference>
<evidence type="ECO:0000256" key="4">
    <source>
        <dbReference type="PROSITE-ProRule" id="PRU01248"/>
    </source>
</evidence>
<evidence type="ECO:0000313" key="8">
    <source>
        <dbReference type="Proteomes" id="UP000074119"/>
    </source>
</evidence>
<dbReference type="Pfam" id="PF00589">
    <property type="entry name" value="Phage_integrase"/>
    <property type="match status" value="1"/>
</dbReference>
<evidence type="ECO:0000259" key="6">
    <source>
        <dbReference type="PROSITE" id="PS51900"/>
    </source>
</evidence>
<gene>
    <name evidence="7" type="ORF">AZF00_06610</name>
</gene>
<dbReference type="InterPro" id="IPR044068">
    <property type="entry name" value="CB"/>
</dbReference>
<dbReference type="Proteomes" id="UP000074119">
    <property type="component" value="Chromosome"/>
</dbReference>
<proteinExistence type="predicted"/>
<sequence length="255" mass="28634">MASIRKLKSGKFQAIVRLKNLKPVYGTFPTKSKAKQWAQSVESDTALARKLAYKGELPLEHAVQIDSGKGTLSCVVPTFDKWIDDYYLAVAKKGDASAFGRVSYWRKLFSGQLVTDITPEDVDDALIALSAKGPSGKPLTGSTPNRYKSNLSSAFIEFNKHPVFKRLRFSNPVNSEFVSSFSENPAKNRFLSPQEQKRLLAVAEQSHWDRLHLLVLFALTTGARRGELLGLTWQDIDFNKLRLTAETMVNYLFSR</sequence>
<dbReference type="EMBL" id="CP014544">
    <property type="protein sequence ID" value="AMO67996.1"/>
    <property type="molecule type" value="Genomic_DNA"/>
</dbReference>
<dbReference type="InterPro" id="IPR013762">
    <property type="entry name" value="Integrase-like_cat_sf"/>
</dbReference>
<dbReference type="AlphaFoldDB" id="A0A127M451"/>
<dbReference type="RefSeq" id="WP_008247176.1">
    <property type="nucleotide sequence ID" value="NZ_CP014544.1"/>
</dbReference>
<accession>A0A127M451</accession>
<dbReference type="STRING" id="1470434.AZF00_06610"/>
<keyword evidence="2 4" id="KW-0238">DNA-binding</keyword>
<dbReference type="InterPro" id="IPR011010">
    <property type="entry name" value="DNA_brk_join_enz"/>
</dbReference>
<evidence type="ECO:0000313" key="7">
    <source>
        <dbReference type="EMBL" id="AMO67996.1"/>
    </source>
</evidence>
<keyword evidence="3" id="KW-0233">DNA recombination</keyword>
<dbReference type="GO" id="GO:0015074">
    <property type="term" value="P:DNA integration"/>
    <property type="evidence" value="ECO:0007669"/>
    <property type="project" value="UniProtKB-KW"/>
</dbReference>
<dbReference type="Gene3D" id="1.10.443.10">
    <property type="entry name" value="Intergrase catalytic core"/>
    <property type="match status" value="1"/>
</dbReference>
<evidence type="ECO:0008006" key="9">
    <source>
        <dbReference type="Google" id="ProtNLM"/>
    </source>
</evidence>
<dbReference type="PROSITE" id="PS51900">
    <property type="entry name" value="CB"/>
    <property type="match status" value="1"/>
</dbReference>
<organism evidence="7 8">
    <name type="scientific">Zhongshania aliphaticivorans</name>
    <dbReference type="NCBI Taxonomy" id="1470434"/>
    <lineage>
        <taxon>Bacteria</taxon>
        <taxon>Pseudomonadati</taxon>
        <taxon>Pseudomonadota</taxon>
        <taxon>Gammaproteobacteria</taxon>
        <taxon>Cellvibrionales</taxon>
        <taxon>Spongiibacteraceae</taxon>
        <taxon>Zhongshania</taxon>
    </lineage>
</organism>
<keyword evidence="1" id="KW-0229">DNA integration</keyword>
<name>A0A127M451_9GAMM</name>
<dbReference type="KEGG" id="zal:AZF00_06610"/>